<dbReference type="RefSeq" id="WP_284208268.1">
    <property type="nucleotide sequence ID" value="NZ_BSSU01000011.1"/>
</dbReference>
<evidence type="ECO:0000256" key="1">
    <source>
        <dbReference type="SAM" id="SignalP"/>
    </source>
</evidence>
<dbReference type="EMBL" id="BSSU01000011">
    <property type="protein sequence ID" value="GLX82878.1"/>
    <property type="molecule type" value="Genomic_DNA"/>
</dbReference>
<feature type="signal peptide" evidence="1">
    <location>
        <begin position="1"/>
        <end position="22"/>
    </location>
</feature>
<evidence type="ECO:0000313" key="2">
    <source>
        <dbReference type="EMBL" id="GLX82878.1"/>
    </source>
</evidence>
<name>A0ABQ6H3Y3_9GAMM</name>
<keyword evidence="3" id="KW-1185">Reference proteome</keyword>
<dbReference type="SUPFAM" id="SSF56935">
    <property type="entry name" value="Porins"/>
    <property type="match status" value="1"/>
</dbReference>
<accession>A0ABQ6H3Y3</accession>
<protein>
    <recommendedName>
        <fullName evidence="4">Porin</fullName>
    </recommendedName>
</protein>
<feature type="chain" id="PRO_5047439978" description="Porin" evidence="1">
    <location>
        <begin position="23"/>
        <end position="395"/>
    </location>
</feature>
<comment type="caution">
    <text evidence="2">The sequence shown here is derived from an EMBL/GenBank/DDBJ whole genome shotgun (WGS) entry which is preliminary data.</text>
</comment>
<sequence>MKKLFPTISILALSLFSTVVSASEKLQWHGFIAQGLIQAKDTNYINDDGDVSTELTEVGLNLSYQINQQLRFAAQAVYINGGNRYNEGGRVDYFMLDWHAYSDENDNTHIYVGRIKNYTYLYSSVRDVPMARPSIILPQGMYFDATRDLSVGGDGVYINHKHDSENYGHFDFNISSSQSEISDKQKQIMLGDFATGDLDHKLDVQSSVYWQPSDFSPWRFGLGALTAEFDYEKGTGDAFSDGKLVLQRYTANFNYEGEYWEFSGEVMQERFRLENLYFDGSLVDRFSQGIYGQARYNFTDKLSVLGRAERFYGNKDDRDGKTLEASSGGLIPRYFAYQHTLTLGMSYDFQPNLRLQLENHWIKGAARLTPIILPDPVTNNKEDWQVWALQLMYWF</sequence>
<reference evidence="2 3" key="1">
    <citation type="submission" date="2023-03" db="EMBL/GenBank/DDBJ databases">
        <title>Draft genome sequence of Thalassotalea eurytherma JCM 18482T.</title>
        <authorList>
            <person name="Sawabe T."/>
        </authorList>
    </citation>
    <scope>NUCLEOTIDE SEQUENCE [LARGE SCALE GENOMIC DNA]</scope>
    <source>
        <strain evidence="2 3">JCM 18482</strain>
    </source>
</reference>
<proteinExistence type="predicted"/>
<organism evidence="2 3">
    <name type="scientific">Thalassotalea eurytherma</name>
    <dbReference type="NCBI Taxonomy" id="1144278"/>
    <lineage>
        <taxon>Bacteria</taxon>
        <taxon>Pseudomonadati</taxon>
        <taxon>Pseudomonadota</taxon>
        <taxon>Gammaproteobacteria</taxon>
        <taxon>Alteromonadales</taxon>
        <taxon>Colwelliaceae</taxon>
        <taxon>Thalassotalea</taxon>
    </lineage>
</organism>
<evidence type="ECO:0008006" key="4">
    <source>
        <dbReference type="Google" id="ProtNLM"/>
    </source>
</evidence>
<gene>
    <name evidence="2" type="ORF">theurythT_23300</name>
</gene>
<keyword evidence="1" id="KW-0732">Signal</keyword>
<evidence type="ECO:0000313" key="3">
    <source>
        <dbReference type="Proteomes" id="UP001157133"/>
    </source>
</evidence>
<dbReference type="Proteomes" id="UP001157133">
    <property type="component" value="Unassembled WGS sequence"/>
</dbReference>